<comment type="caution">
    <text evidence="1">The sequence shown here is derived from an EMBL/GenBank/DDBJ whole genome shotgun (WGS) entry which is preliminary data.</text>
</comment>
<dbReference type="EMBL" id="CAJVPT010003688">
    <property type="protein sequence ID" value="CAG8498794.1"/>
    <property type="molecule type" value="Genomic_DNA"/>
</dbReference>
<protein>
    <submittedName>
        <fullName evidence="1">13965_t:CDS:1</fullName>
    </submittedName>
</protein>
<dbReference type="Proteomes" id="UP000789525">
    <property type="component" value="Unassembled WGS sequence"/>
</dbReference>
<evidence type="ECO:0000313" key="2">
    <source>
        <dbReference type="Proteomes" id="UP000789525"/>
    </source>
</evidence>
<feature type="non-terminal residue" evidence="1">
    <location>
        <position position="1"/>
    </location>
</feature>
<organism evidence="1 2">
    <name type="scientific">Acaulospora colombiana</name>
    <dbReference type="NCBI Taxonomy" id="27376"/>
    <lineage>
        <taxon>Eukaryota</taxon>
        <taxon>Fungi</taxon>
        <taxon>Fungi incertae sedis</taxon>
        <taxon>Mucoromycota</taxon>
        <taxon>Glomeromycotina</taxon>
        <taxon>Glomeromycetes</taxon>
        <taxon>Diversisporales</taxon>
        <taxon>Acaulosporaceae</taxon>
        <taxon>Acaulospora</taxon>
    </lineage>
</organism>
<reference evidence="1" key="1">
    <citation type="submission" date="2021-06" db="EMBL/GenBank/DDBJ databases">
        <authorList>
            <person name="Kallberg Y."/>
            <person name="Tangrot J."/>
            <person name="Rosling A."/>
        </authorList>
    </citation>
    <scope>NUCLEOTIDE SEQUENCE</scope>
    <source>
        <strain evidence="1">CL356</strain>
    </source>
</reference>
<gene>
    <name evidence="1" type="ORF">ACOLOM_LOCUS2703</name>
</gene>
<keyword evidence="2" id="KW-1185">Reference proteome</keyword>
<sequence length="61" mass="6806">LMSEAKKMEKNVAHKSSNIHFGKIDLETSPKLAEDYDISLSTTSLDLPTLILFKNGKENGR</sequence>
<accession>A0ACA9KXR3</accession>
<evidence type="ECO:0000313" key="1">
    <source>
        <dbReference type="EMBL" id="CAG8498794.1"/>
    </source>
</evidence>
<proteinExistence type="predicted"/>
<name>A0ACA9KXR3_9GLOM</name>